<evidence type="ECO:0000256" key="6">
    <source>
        <dbReference type="ARBA" id="ARBA00022846"/>
    </source>
</evidence>
<evidence type="ECO:0000256" key="1">
    <source>
        <dbReference type="ARBA" id="ARBA00003029"/>
    </source>
</evidence>
<dbReference type="PANTHER" id="PTHR31598:SF1">
    <property type="entry name" value="DYNEIN REGULATORY COMPLEX PROTEIN 10"/>
    <property type="match status" value="1"/>
</dbReference>
<evidence type="ECO:0000313" key="13">
    <source>
        <dbReference type="Proteomes" id="UP001152562"/>
    </source>
</evidence>
<evidence type="ECO:0000256" key="9">
    <source>
        <dbReference type="ARBA" id="ARBA00023273"/>
    </source>
</evidence>
<feature type="coiled-coil region" evidence="10">
    <location>
        <begin position="366"/>
        <end position="407"/>
    </location>
</feature>
<dbReference type="Proteomes" id="UP001152562">
    <property type="component" value="Unassembled WGS sequence"/>
</dbReference>
<feature type="coiled-coil region" evidence="10">
    <location>
        <begin position="207"/>
        <end position="266"/>
    </location>
</feature>
<keyword evidence="9" id="KW-0966">Cell projection</keyword>
<evidence type="ECO:0000256" key="2">
    <source>
        <dbReference type="ARBA" id="ARBA00004611"/>
    </source>
</evidence>
<dbReference type="EMBL" id="CALOZG010000005">
    <property type="protein sequence ID" value="CAH4028316.1"/>
    <property type="molecule type" value="Genomic_DNA"/>
</dbReference>
<evidence type="ECO:0000256" key="11">
    <source>
        <dbReference type="SAM" id="MobiDB-lite"/>
    </source>
</evidence>
<keyword evidence="8" id="KW-0206">Cytoskeleton</keyword>
<dbReference type="InterPro" id="IPR042815">
    <property type="entry name" value="DRC10"/>
</dbReference>
<dbReference type="AlphaFoldDB" id="A0A9P0X8H9"/>
<evidence type="ECO:0000256" key="8">
    <source>
        <dbReference type="ARBA" id="ARBA00023212"/>
    </source>
</evidence>
<keyword evidence="6" id="KW-0282">Flagellum</keyword>
<keyword evidence="13" id="KW-1185">Reference proteome</keyword>
<keyword evidence="5" id="KW-0963">Cytoplasm</keyword>
<comment type="similarity">
    <text evidence="3">Belongs to the DRC10 family.</text>
</comment>
<evidence type="ECO:0000256" key="10">
    <source>
        <dbReference type="SAM" id="Coils"/>
    </source>
</evidence>
<dbReference type="PANTHER" id="PTHR31598">
    <property type="entry name" value="IQ DOMAIN-CONTAINING PROTEIN D"/>
    <property type="match status" value="1"/>
</dbReference>
<feature type="region of interest" description="Disordered" evidence="11">
    <location>
        <begin position="1"/>
        <end position="41"/>
    </location>
</feature>
<name>A0A9P0X8H9_PIEBR</name>
<organism evidence="12 13">
    <name type="scientific">Pieris brassicae</name>
    <name type="common">White butterfly</name>
    <name type="synonym">Large white butterfly</name>
    <dbReference type="NCBI Taxonomy" id="7116"/>
    <lineage>
        <taxon>Eukaryota</taxon>
        <taxon>Metazoa</taxon>
        <taxon>Ecdysozoa</taxon>
        <taxon>Arthropoda</taxon>
        <taxon>Hexapoda</taxon>
        <taxon>Insecta</taxon>
        <taxon>Pterygota</taxon>
        <taxon>Neoptera</taxon>
        <taxon>Endopterygota</taxon>
        <taxon>Lepidoptera</taxon>
        <taxon>Glossata</taxon>
        <taxon>Ditrysia</taxon>
        <taxon>Papilionoidea</taxon>
        <taxon>Pieridae</taxon>
        <taxon>Pierinae</taxon>
        <taxon>Pieris</taxon>
    </lineage>
</organism>
<protein>
    <recommendedName>
        <fullName evidence="4">Dynein regulatory complex protein 10</fullName>
    </recommendedName>
</protein>
<evidence type="ECO:0000256" key="3">
    <source>
        <dbReference type="ARBA" id="ARBA00009071"/>
    </source>
</evidence>
<proteinExistence type="inferred from homology"/>
<gene>
    <name evidence="12" type="ORF">PIBRA_LOCUS5210</name>
</gene>
<evidence type="ECO:0000256" key="5">
    <source>
        <dbReference type="ARBA" id="ARBA00022490"/>
    </source>
</evidence>
<comment type="function">
    <text evidence="1">Component of the nexin-dynein regulatory complex (N-DRC), a key regulator of ciliary/flagellar motility which maintains the alignment and integrity of the distal axoneme and regulates microtubule sliding in motile axonemes.</text>
</comment>
<comment type="subcellular location">
    <subcellularLocation>
        <location evidence="2">Cytoplasm</location>
        <location evidence="2">Cytoskeleton</location>
        <location evidence="2">Flagellum axoneme</location>
    </subcellularLocation>
</comment>
<feature type="compositionally biased region" description="Low complexity" evidence="11">
    <location>
        <begin position="11"/>
        <end position="29"/>
    </location>
</feature>
<reference evidence="12" key="1">
    <citation type="submission" date="2022-05" db="EMBL/GenBank/DDBJ databases">
        <authorList>
            <person name="Okamura Y."/>
        </authorList>
    </citation>
    <scope>NUCLEOTIDE SEQUENCE</scope>
</reference>
<comment type="caution">
    <text evidence="12">The sequence shown here is derived from an EMBL/GenBank/DDBJ whole genome shotgun (WGS) entry which is preliminary data.</text>
</comment>
<keyword evidence="7" id="KW-0969">Cilium</keyword>
<evidence type="ECO:0000313" key="12">
    <source>
        <dbReference type="EMBL" id="CAH4028316.1"/>
    </source>
</evidence>
<feature type="compositionally biased region" description="Polar residues" evidence="11">
    <location>
        <begin position="1"/>
        <end position="10"/>
    </location>
</feature>
<accession>A0A9P0X8H9</accession>
<evidence type="ECO:0000256" key="4">
    <source>
        <dbReference type="ARBA" id="ARBA00021752"/>
    </source>
</evidence>
<evidence type="ECO:0000256" key="7">
    <source>
        <dbReference type="ARBA" id="ARBA00023069"/>
    </source>
</evidence>
<sequence length="467" mass="54842">METQSSGTLQSPSTFSESSKTGSSRSLGSAKDEPDFTKDNSASPIDLECHIQAERITKILEETIYKTKMALCLPHFVQEYKTLSSILSNQHMEDLVFIFEQYDNPLFSTSLLNLDALEDIKAGDVSLKNRLNPELGHLVYILNSYPNLKPKVEEMIIEMKEEYAAYDESRKSFPGLEYLLTLEHFRDLMIKQMDTTAAEELAAKLNTRKLEGSNERLIEKIKEYTQDLKEEHERFEETMKMKTDLIARLEQELAILNRDAEIKLKKKIRAESDMVVPITQAIHGRGRKRKREPEKWKVNRAKIQRLDSDRQMVLATRAHLVKDEMLKEEEVECRELYENILRKHLIDEKNQRARRFKVETQLLSWLQKYDLEMADKQVELDEFTTKYEDEVQKCEELELKLAEQDKEYVPLMAEREEEYHQELTEKMNKFLLEHAARVIQCAWRDVLSNRAEKKRLKGKGKKVKKKS</sequence>
<keyword evidence="10" id="KW-0175">Coiled coil</keyword>